<gene>
    <name evidence="3" type="ORF">GCM10007888_46870</name>
    <name evidence="2" type="ORF">MOX02_34530</name>
</gene>
<dbReference type="AlphaFoldDB" id="A0A512J627"/>
<sequence>MLPILIQHAMGKSPPCLTYDPSASIKRPKTQEVGSWTDEEIAQFEERCRSGPSSASPSHSTSLSASGALTCTA</sequence>
<accession>A0A512J627</accession>
<reference evidence="5" key="2">
    <citation type="journal article" date="2019" name="Int. J. Syst. Evol. Microbiol.">
        <title>The Global Catalogue of Microorganisms (GCM) 10K type strain sequencing project: providing services to taxonomists for standard genome sequencing and annotation.</title>
        <authorList>
            <consortium name="The Broad Institute Genomics Platform"/>
            <consortium name="The Broad Institute Genome Sequencing Center for Infectious Disease"/>
            <person name="Wu L."/>
            <person name="Ma J."/>
        </authorList>
    </citation>
    <scope>NUCLEOTIDE SEQUENCE [LARGE SCALE GENOMIC DNA]</scope>
    <source>
        <strain evidence="5">NBRC 107715</strain>
    </source>
</reference>
<dbReference type="Proteomes" id="UP000321960">
    <property type="component" value="Unassembled WGS sequence"/>
</dbReference>
<name>A0A512J627_9HYPH</name>
<organism evidence="2 4">
    <name type="scientific">Methylobacterium oxalidis</name>
    <dbReference type="NCBI Taxonomy" id="944322"/>
    <lineage>
        <taxon>Bacteria</taxon>
        <taxon>Pseudomonadati</taxon>
        <taxon>Pseudomonadota</taxon>
        <taxon>Alphaproteobacteria</taxon>
        <taxon>Hyphomicrobiales</taxon>
        <taxon>Methylobacteriaceae</taxon>
        <taxon>Methylobacterium</taxon>
    </lineage>
</organism>
<dbReference type="Proteomes" id="UP001156856">
    <property type="component" value="Unassembled WGS sequence"/>
</dbReference>
<dbReference type="EMBL" id="BSPK01000101">
    <property type="protein sequence ID" value="GLS66305.1"/>
    <property type="molecule type" value="Genomic_DNA"/>
</dbReference>
<feature type="compositionally biased region" description="Low complexity" evidence="1">
    <location>
        <begin position="50"/>
        <end position="73"/>
    </location>
</feature>
<evidence type="ECO:0000313" key="2">
    <source>
        <dbReference type="EMBL" id="GEP05415.1"/>
    </source>
</evidence>
<evidence type="ECO:0000313" key="3">
    <source>
        <dbReference type="EMBL" id="GLS66305.1"/>
    </source>
</evidence>
<keyword evidence="5" id="KW-1185">Reference proteome</keyword>
<comment type="caution">
    <text evidence="2">The sequence shown here is derived from an EMBL/GenBank/DDBJ whole genome shotgun (WGS) entry which is preliminary data.</text>
</comment>
<dbReference type="EMBL" id="BJZU01000068">
    <property type="protein sequence ID" value="GEP05415.1"/>
    <property type="molecule type" value="Genomic_DNA"/>
</dbReference>
<evidence type="ECO:0000313" key="4">
    <source>
        <dbReference type="Proteomes" id="UP000321960"/>
    </source>
</evidence>
<evidence type="ECO:0000256" key="1">
    <source>
        <dbReference type="SAM" id="MobiDB-lite"/>
    </source>
</evidence>
<protein>
    <submittedName>
        <fullName evidence="2">Uncharacterized protein</fullName>
    </submittedName>
</protein>
<reference evidence="3" key="4">
    <citation type="submission" date="2023-01" db="EMBL/GenBank/DDBJ databases">
        <title>Draft genome sequence of Methylobacterium oxalidis strain NBRC 107715.</title>
        <authorList>
            <person name="Sun Q."/>
            <person name="Mori K."/>
        </authorList>
    </citation>
    <scope>NUCLEOTIDE SEQUENCE</scope>
    <source>
        <strain evidence="3">NBRC 107715</strain>
    </source>
</reference>
<feature type="region of interest" description="Disordered" evidence="1">
    <location>
        <begin position="46"/>
        <end position="73"/>
    </location>
</feature>
<evidence type="ECO:0000313" key="5">
    <source>
        <dbReference type="Proteomes" id="UP001156856"/>
    </source>
</evidence>
<reference evidence="2 4" key="3">
    <citation type="submission" date="2019-07" db="EMBL/GenBank/DDBJ databases">
        <title>Whole genome shotgun sequence of Methylobacterium oxalidis NBRC 107715.</title>
        <authorList>
            <person name="Hosoyama A."/>
            <person name="Uohara A."/>
            <person name="Ohji S."/>
            <person name="Ichikawa N."/>
        </authorList>
    </citation>
    <scope>NUCLEOTIDE SEQUENCE [LARGE SCALE GENOMIC DNA]</scope>
    <source>
        <strain evidence="2 4">NBRC 107715</strain>
    </source>
</reference>
<proteinExistence type="predicted"/>
<reference evidence="3" key="1">
    <citation type="journal article" date="2014" name="Int. J. Syst. Evol. Microbiol.">
        <title>Complete genome of a new Firmicutes species belonging to the dominant human colonic microbiota ('Ruminococcus bicirculans') reveals two chromosomes and a selective capacity to utilize plant glucans.</title>
        <authorList>
            <consortium name="NISC Comparative Sequencing Program"/>
            <person name="Wegmann U."/>
            <person name="Louis P."/>
            <person name="Goesmann A."/>
            <person name="Henrissat B."/>
            <person name="Duncan S.H."/>
            <person name="Flint H.J."/>
        </authorList>
    </citation>
    <scope>NUCLEOTIDE SEQUENCE</scope>
    <source>
        <strain evidence="3">NBRC 107715</strain>
    </source>
</reference>